<dbReference type="Proteomes" id="UP001595884">
    <property type="component" value="Unassembled WGS sequence"/>
</dbReference>
<dbReference type="RefSeq" id="WP_346059571.1">
    <property type="nucleotide sequence ID" value="NZ_BAAAVQ010000049.1"/>
</dbReference>
<feature type="signal peptide" evidence="1">
    <location>
        <begin position="1"/>
        <end position="22"/>
    </location>
</feature>
<sequence>MKKTTKATIAAVAAGALLLGGAGTVARWQATENVDAGTVATGHLTLDATTTPGAWTDISAGEPGVPFDPANDEIVPGDTLSFDQVVAISAEGKNIKGELSVGAAGAVPAELADDVTIVLDVDEAAAGLTEVGDVLSFEGEGTYNLPVKITVAFAEGTEASTPDTTMDVPVDLTALSLTLNQVR</sequence>
<keyword evidence="1" id="KW-0732">Signal</keyword>
<reference evidence="3" key="1">
    <citation type="journal article" date="2019" name="Int. J. Syst. Evol. Microbiol.">
        <title>The Global Catalogue of Microorganisms (GCM) 10K type strain sequencing project: providing services to taxonomists for standard genome sequencing and annotation.</title>
        <authorList>
            <consortium name="The Broad Institute Genomics Platform"/>
            <consortium name="The Broad Institute Genome Sequencing Center for Infectious Disease"/>
            <person name="Wu L."/>
            <person name="Ma J."/>
        </authorList>
    </citation>
    <scope>NUCLEOTIDE SEQUENCE [LARGE SCALE GENOMIC DNA]</scope>
    <source>
        <strain evidence="3">CGMCC 1.12849</strain>
    </source>
</reference>
<dbReference type="InterPro" id="IPR023833">
    <property type="entry name" value="Signal_pept_SipW-depend-type"/>
</dbReference>
<feature type="chain" id="PRO_5047500403" evidence="1">
    <location>
        <begin position="23"/>
        <end position="183"/>
    </location>
</feature>
<dbReference type="InterPro" id="IPR024006">
    <property type="entry name" value="Alt_signal_exp_actinobact"/>
</dbReference>
<evidence type="ECO:0000256" key="1">
    <source>
        <dbReference type="SAM" id="SignalP"/>
    </source>
</evidence>
<keyword evidence="3" id="KW-1185">Reference proteome</keyword>
<dbReference type="NCBIfam" id="TIGR04088">
    <property type="entry name" value="cognate_SipW"/>
    <property type="match status" value="1"/>
</dbReference>
<dbReference type="NCBIfam" id="TIGR04089">
    <property type="entry name" value="exp_by_SipW_III"/>
    <property type="match status" value="1"/>
</dbReference>
<organism evidence="2 3">
    <name type="scientific">Glutamicibacter bergerei</name>
    <dbReference type="NCBI Taxonomy" id="256702"/>
    <lineage>
        <taxon>Bacteria</taxon>
        <taxon>Bacillati</taxon>
        <taxon>Actinomycetota</taxon>
        <taxon>Actinomycetes</taxon>
        <taxon>Micrococcales</taxon>
        <taxon>Micrococcaceae</taxon>
        <taxon>Glutamicibacter</taxon>
    </lineage>
</organism>
<protein>
    <submittedName>
        <fullName evidence="2">Alternate-type signal peptide domain-containing protein</fullName>
    </submittedName>
</protein>
<name>A0ABV9MQ93_9MICC</name>
<accession>A0ABV9MQ93</accession>
<gene>
    <name evidence="2" type="ORF">ACFO7V_11945</name>
</gene>
<proteinExistence type="predicted"/>
<comment type="caution">
    <text evidence="2">The sequence shown here is derived from an EMBL/GenBank/DDBJ whole genome shotgun (WGS) entry which is preliminary data.</text>
</comment>
<evidence type="ECO:0000313" key="2">
    <source>
        <dbReference type="EMBL" id="MFC4716843.1"/>
    </source>
</evidence>
<evidence type="ECO:0000313" key="3">
    <source>
        <dbReference type="Proteomes" id="UP001595884"/>
    </source>
</evidence>
<dbReference type="EMBL" id="JBHSHE010000055">
    <property type="protein sequence ID" value="MFC4716843.1"/>
    <property type="molecule type" value="Genomic_DNA"/>
</dbReference>